<dbReference type="RefSeq" id="WP_188642344.1">
    <property type="nucleotide sequence ID" value="NZ_BMID01000001.1"/>
</dbReference>
<dbReference type="PROSITE" id="PS51257">
    <property type="entry name" value="PROKAR_LIPOPROTEIN"/>
    <property type="match status" value="1"/>
</dbReference>
<organism evidence="2 3">
    <name type="scientific">Blastomonas marina</name>
    <dbReference type="NCBI Taxonomy" id="1867408"/>
    <lineage>
        <taxon>Bacteria</taxon>
        <taxon>Pseudomonadati</taxon>
        <taxon>Pseudomonadota</taxon>
        <taxon>Alphaproteobacteria</taxon>
        <taxon>Sphingomonadales</taxon>
        <taxon>Sphingomonadaceae</taxon>
        <taxon>Blastomonas</taxon>
    </lineage>
</organism>
<dbReference type="Proteomes" id="UP000603317">
    <property type="component" value="Unassembled WGS sequence"/>
</dbReference>
<dbReference type="EMBL" id="BMID01000001">
    <property type="protein sequence ID" value="GGA08011.1"/>
    <property type="molecule type" value="Genomic_DNA"/>
</dbReference>
<feature type="domain" description="DUF6692" evidence="1">
    <location>
        <begin position="3"/>
        <end position="161"/>
    </location>
</feature>
<gene>
    <name evidence="2" type="ORF">GCM10010923_17660</name>
</gene>
<evidence type="ECO:0000313" key="2">
    <source>
        <dbReference type="EMBL" id="GGA08011.1"/>
    </source>
</evidence>
<comment type="caution">
    <text evidence="2">The sequence shown here is derived from an EMBL/GenBank/DDBJ whole genome shotgun (WGS) entry which is preliminary data.</text>
</comment>
<protein>
    <recommendedName>
        <fullName evidence="1">DUF6692 domain-containing protein</fullName>
    </recommendedName>
</protein>
<evidence type="ECO:0000259" key="1">
    <source>
        <dbReference type="Pfam" id="PF20402"/>
    </source>
</evidence>
<accession>A0ABQ1FFG5</accession>
<keyword evidence="3" id="KW-1185">Reference proteome</keyword>
<sequence length="163" mass="16777">MKHAALPAVALALTLGACNQNTAIGNDREADLYPPPEAAAIEPAASALQNVATAIVKPETMSEADIAAIGGTQGRCVYRLTEIGYPVFVYEPGGEGFIKLNGKLIPLSASGANRYASGDLVVATRDLDTTGNAGLRGQEIIVVPPGAKDELGYHGFVGCPRTA</sequence>
<proteinExistence type="predicted"/>
<dbReference type="InterPro" id="IPR046514">
    <property type="entry name" value="DUF6692"/>
</dbReference>
<evidence type="ECO:0000313" key="3">
    <source>
        <dbReference type="Proteomes" id="UP000603317"/>
    </source>
</evidence>
<name>A0ABQ1FFG5_9SPHN</name>
<reference evidence="3" key="1">
    <citation type="journal article" date="2019" name="Int. J. Syst. Evol. Microbiol.">
        <title>The Global Catalogue of Microorganisms (GCM) 10K type strain sequencing project: providing services to taxonomists for standard genome sequencing and annotation.</title>
        <authorList>
            <consortium name="The Broad Institute Genomics Platform"/>
            <consortium name="The Broad Institute Genome Sequencing Center for Infectious Disease"/>
            <person name="Wu L."/>
            <person name="Ma J."/>
        </authorList>
    </citation>
    <scope>NUCLEOTIDE SEQUENCE [LARGE SCALE GENOMIC DNA]</scope>
    <source>
        <strain evidence="3">CGMCC 1.15297</strain>
    </source>
</reference>
<dbReference type="Pfam" id="PF20402">
    <property type="entry name" value="DUF6692"/>
    <property type="match status" value="1"/>
</dbReference>